<sequence length="65" mass="7658">MRQSAFLLNKSPNNKPLSRRDNLRITIGEIVRKSQIGNGQKPSQRYMGTQYKKKRHDIVIYRKLS</sequence>
<protein>
    <submittedName>
        <fullName evidence="1">8218_t:CDS:1</fullName>
    </submittedName>
</protein>
<name>A0A9N8YPK2_FUNMO</name>
<evidence type="ECO:0000313" key="1">
    <source>
        <dbReference type="EMBL" id="CAG8443843.1"/>
    </source>
</evidence>
<reference evidence="1" key="1">
    <citation type="submission" date="2021-06" db="EMBL/GenBank/DDBJ databases">
        <authorList>
            <person name="Kallberg Y."/>
            <person name="Tangrot J."/>
            <person name="Rosling A."/>
        </authorList>
    </citation>
    <scope>NUCLEOTIDE SEQUENCE</scope>
    <source>
        <strain evidence="1">87-6 pot B 2015</strain>
    </source>
</reference>
<dbReference type="Proteomes" id="UP000789375">
    <property type="component" value="Unassembled WGS sequence"/>
</dbReference>
<comment type="caution">
    <text evidence="1">The sequence shown here is derived from an EMBL/GenBank/DDBJ whole genome shotgun (WGS) entry which is preliminary data.</text>
</comment>
<dbReference type="AlphaFoldDB" id="A0A9N8YPK2"/>
<evidence type="ECO:0000313" key="2">
    <source>
        <dbReference type="Proteomes" id="UP000789375"/>
    </source>
</evidence>
<organism evidence="1 2">
    <name type="scientific">Funneliformis mosseae</name>
    <name type="common">Endomycorrhizal fungus</name>
    <name type="synonym">Glomus mosseae</name>
    <dbReference type="NCBI Taxonomy" id="27381"/>
    <lineage>
        <taxon>Eukaryota</taxon>
        <taxon>Fungi</taxon>
        <taxon>Fungi incertae sedis</taxon>
        <taxon>Mucoromycota</taxon>
        <taxon>Glomeromycotina</taxon>
        <taxon>Glomeromycetes</taxon>
        <taxon>Glomerales</taxon>
        <taxon>Glomeraceae</taxon>
        <taxon>Funneliformis</taxon>
    </lineage>
</organism>
<accession>A0A9N8YPK2</accession>
<gene>
    <name evidence="1" type="ORF">FMOSSE_LOCUS1023</name>
</gene>
<proteinExistence type="predicted"/>
<keyword evidence="2" id="KW-1185">Reference proteome</keyword>
<dbReference type="EMBL" id="CAJVPP010000110">
    <property type="protein sequence ID" value="CAG8443843.1"/>
    <property type="molecule type" value="Genomic_DNA"/>
</dbReference>